<sequence>MSSDPKPRYETISYVWGDPGKRAFIKLDGRTVDVPASSAAAIRRMRLAEHPRALWIDAICINQSNVEEREQQVAMMGDIYRNSQGNLIYLGQDKDPVATEQALKDTKAVLEEMNEETDGLRLVKGTTFDPWRETIKWAETGLRCSREQILSASSILNLPWFRRLWVFQEAALATVNTCFLGRSKWNLLDTLRLARWLEHKRTYVDSAIFNDVVRVNASTLFEFVDKQHGQYGSGAFDYPPFWWLLNSCRATEVSDVSDKIYGMLGLRQWQYGIPHLLKPDYRKPSAHVLRDATRYALQEGEDGLVVWNNISSQSDEGLERSDSPSWVPDWNHARDGELDPPLFGFEIVRCSDGLRPKWEGWEGTLPGDPNVLGLYGFELCKIASLGLTLTTKVRDDFDAFNSWLVDSLALTEAVGGWQAACATLVAGTNAEGERATPEDCAALEDLKQLVQKEERYPMTLSKLQASKLAGDTYEHERRASRYDFVLTQACHNRRVFCTSSGHAGVGSKVLKEGDIIAALYGAENPFALRSSGEEYRLLGEYYVHGIMDGEATRKHKQEGKRDTLFRLR</sequence>
<name>A0ACC3N2A4_9PEZI</name>
<accession>A0ACC3N2A4</accession>
<evidence type="ECO:0000313" key="2">
    <source>
        <dbReference type="Proteomes" id="UP001281147"/>
    </source>
</evidence>
<evidence type="ECO:0000313" key="1">
    <source>
        <dbReference type="EMBL" id="KAK3708335.1"/>
    </source>
</evidence>
<organism evidence="1 2">
    <name type="scientific">Vermiconidia calcicola</name>
    <dbReference type="NCBI Taxonomy" id="1690605"/>
    <lineage>
        <taxon>Eukaryota</taxon>
        <taxon>Fungi</taxon>
        <taxon>Dikarya</taxon>
        <taxon>Ascomycota</taxon>
        <taxon>Pezizomycotina</taxon>
        <taxon>Dothideomycetes</taxon>
        <taxon>Dothideomycetidae</taxon>
        <taxon>Mycosphaerellales</taxon>
        <taxon>Extremaceae</taxon>
        <taxon>Vermiconidia</taxon>
    </lineage>
</organism>
<protein>
    <submittedName>
        <fullName evidence="1">Uncharacterized protein</fullName>
    </submittedName>
</protein>
<dbReference type="Proteomes" id="UP001281147">
    <property type="component" value="Unassembled WGS sequence"/>
</dbReference>
<comment type="caution">
    <text evidence="1">The sequence shown here is derived from an EMBL/GenBank/DDBJ whole genome shotgun (WGS) entry which is preliminary data.</text>
</comment>
<dbReference type="EMBL" id="JAUTXU010000102">
    <property type="protein sequence ID" value="KAK3708335.1"/>
    <property type="molecule type" value="Genomic_DNA"/>
</dbReference>
<gene>
    <name evidence="1" type="ORF">LTR37_011600</name>
</gene>
<keyword evidence="2" id="KW-1185">Reference proteome</keyword>
<reference evidence="1" key="1">
    <citation type="submission" date="2023-07" db="EMBL/GenBank/DDBJ databases">
        <title>Black Yeasts Isolated from many extreme environments.</title>
        <authorList>
            <person name="Coleine C."/>
            <person name="Stajich J.E."/>
            <person name="Selbmann L."/>
        </authorList>
    </citation>
    <scope>NUCLEOTIDE SEQUENCE</scope>
    <source>
        <strain evidence="1">CCFEE 5714</strain>
    </source>
</reference>
<proteinExistence type="predicted"/>